<feature type="domain" description="HTH asnC-type" evidence="4">
    <location>
        <begin position="4"/>
        <end position="65"/>
    </location>
</feature>
<sequence length="142" mass="15478">MFDLTPTDRKLLAALKSNARASITTLAQQIGVSRATVQSSMERLVNSNTIQRFTIDIDSSAGGELVRAVMTIEVQGNLTSTIIKSLRQMPEIVSLHSTNGAWDLVAYIETSSLPEFDGLLRRTREIAGILNSETSILLNTAK</sequence>
<dbReference type="SUPFAM" id="SSF54909">
    <property type="entry name" value="Dimeric alpha+beta barrel"/>
    <property type="match status" value="1"/>
</dbReference>
<dbReference type="RefSeq" id="WP_377211087.1">
    <property type="nucleotide sequence ID" value="NZ_JBHTJV010000002.1"/>
</dbReference>
<reference evidence="6" key="1">
    <citation type="journal article" date="2019" name="Int. J. Syst. Evol. Microbiol.">
        <title>The Global Catalogue of Microorganisms (GCM) 10K type strain sequencing project: providing services to taxonomists for standard genome sequencing and annotation.</title>
        <authorList>
            <consortium name="The Broad Institute Genomics Platform"/>
            <consortium name="The Broad Institute Genome Sequencing Center for Infectious Disease"/>
            <person name="Wu L."/>
            <person name="Ma J."/>
        </authorList>
    </citation>
    <scope>NUCLEOTIDE SEQUENCE [LARGE SCALE GENOMIC DNA]</scope>
    <source>
        <strain evidence="6">CCUG 60023</strain>
    </source>
</reference>
<keyword evidence="6" id="KW-1185">Reference proteome</keyword>
<dbReference type="SMART" id="SM00344">
    <property type="entry name" value="HTH_ASNC"/>
    <property type="match status" value="1"/>
</dbReference>
<dbReference type="Pfam" id="PF13404">
    <property type="entry name" value="HTH_AsnC-type"/>
    <property type="match status" value="1"/>
</dbReference>
<evidence type="ECO:0000256" key="1">
    <source>
        <dbReference type="ARBA" id="ARBA00023015"/>
    </source>
</evidence>
<dbReference type="PROSITE" id="PS50956">
    <property type="entry name" value="HTH_ASNC_2"/>
    <property type="match status" value="1"/>
</dbReference>
<dbReference type="InterPro" id="IPR036388">
    <property type="entry name" value="WH-like_DNA-bd_sf"/>
</dbReference>
<dbReference type="Gene3D" id="3.30.70.920">
    <property type="match status" value="1"/>
</dbReference>
<dbReference type="InterPro" id="IPR011008">
    <property type="entry name" value="Dimeric_a/b-barrel"/>
</dbReference>
<name>A0ABW3FFS6_9HYPH</name>
<dbReference type="InterPro" id="IPR019887">
    <property type="entry name" value="Tscrpt_reg_AsnC/Lrp_C"/>
</dbReference>
<gene>
    <name evidence="5" type="ORF">ACFQ14_02335</name>
</gene>
<proteinExistence type="predicted"/>
<dbReference type="InterPro" id="IPR000485">
    <property type="entry name" value="AsnC-type_HTH_dom"/>
</dbReference>
<evidence type="ECO:0000256" key="2">
    <source>
        <dbReference type="ARBA" id="ARBA00023125"/>
    </source>
</evidence>
<dbReference type="PANTHER" id="PTHR30154:SF53">
    <property type="entry name" value="HTH-TYPE TRANSCRIPTIONAL REGULATOR LRPC"/>
    <property type="match status" value="1"/>
</dbReference>
<dbReference type="Pfam" id="PF01037">
    <property type="entry name" value="AsnC_trans_reg"/>
    <property type="match status" value="1"/>
</dbReference>
<dbReference type="SUPFAM" id="SSF46785">
    <property type="entry name" value="Winged helix' DNA-binding domain"/>
    <property type="match status" value="1"/>
</dbReference>
<keyword evidence="1" id="KW-0805">Transcription regulation</keyword>
<keyword evidence="2" id="KW-0238">DNA-binding</keyword>
<evidence type="ECO:0000256" key="3">
    <source>
        <dbReference type="ARBA" id="ARBA00023163"/>
    </source>
</evidence>
<dbReference type="PANTHER" id="PTHR30154">
    <property type="entry name" value="LEUCINE-RESPONSIVE REGULATORY PROTEIN"/>
    <property type="match status" value="1"/>
</dbReference>
<evidence type="ECO:0000259" key="4">
    <source>
        <dbReference type="PROSITE" id="PS50956"/>
    </source>
</evidence>
<dbReference type="Gene3D" id="1.10.10.10">
    <property type="entry name" value="Winged helix-like DNA-binding domain superfamily/Winged helix DNA-binding domain"/>
    <property type="match status" value="1"/>
</dbReference>
<evidence type="ECO:0000313" key="6">
    <source>
        <dbReference type="Proteomes" id="UP001597101"/>
    </source>
</evidence>
<organism evidence="5 6">
    <name type="scientific">Pseudahrensia aquimaris</name>
    <dbReference type="NCBI Taxonomy" id="744461"/>
    <lineage>
        <taxon>Bacteria</taxon>
        <taxon>Pseudomonadati</taxon>
        <taxon>Pseudomonadota</taxon>
        <taxon>Alphaproteobacteria</taxon>
        <taxon>Hyphomicrobiales</taxon>
        <taxon>Ahrensiaceae</taxon>
        <taxon>Pseudahrensia</taxon>
    </lineage>
</organism>
<dbReference type="PRINTS" id="PR00033">
    <property type="entry name" value="HTHASNC"/>
</dbReference>
<accession>A0ABW3FFS6</accession>
<dbReference type="InterPro" id="IPR019888">
    <property type="entry name" value="Tscrpt_reg_AsnC-like"/>
</dbReference>
<protein>
    <submittedName>
        <fullName evidence="5">Lrp/AsnC family transcriptional regulator</fullName>
    </submittedName>
</protein>
<evidence type="ECO:0000313" key="5">
    <source>
        <dbReference type="EMBL" id="MFD0915237.1"/>
    </source>
</evidence>
<keyword evidence="3" id="KW-0804">Transcription</keyword>
<dbReference type="InterPro" id="IPR036390">
    <property type="entry name" value="WH_DNA-bd_sf"/>
</dbReference>
<dbReference type="Proteomes" id="UP001597101">
    <property type="component" value="Unassembled WGS sequence"/>
</dbReference>
<comment type="caution">
    <text evidence="5">The sequence shown here is derived from an EMBL/GenBank/DDBJ whole genome shotgun (WGS) entry which is preliminary data.</text>
</comment>
<dbReference type="EMBL" id="JBHTJV010000002">
    <property type="protein sequence ID" value="MFD0915237.1"/>
    <property type="molecule type" value="Genomic_DNA"/>
</dbReference>